<dbReference type="InterPro" id="IPR036873">
    <property type="entry name" value="Rhodanese-like_dom_sf"/>
</dbReference>
<dbReference type="InterPro" id="IPR001763">
    <property type="entry name" value="Rhodanese-like_dom"/>
</dbReference>
<dbReference type="InterPro" id="IPR045886">
    <property type="entry name" value="ThiF/MoeB/HesA"/>
</dbReference>
<dbReference type="Pfam" id="PF00899">
    <property type="entry name" value="ThiF"/>
    <property type="match status" value="1"/>
</dbReference>
<evidence type="ECO:0000313" key="2">
    <source>
        <dbReference type="EMBL" id="WEL38280.1"/>
    </source>
</evidence>
<dbReference type="CDD" id="cd00158">
    <property type="entry name" value="RHOD"/>
    <property type="match status" value="1"/>
</dbReference>
<reference evidence="2 3" key="1">
    <citation type="submission" date="2023-02" db="EMBL/GenBank/DDBJ databases">
        <title>Encephalitozoon hellem ATCC 50451 complete genome.</title>
        <authorList>
            <person name="Mascarenhas dos Santos A.C."/>
            <person name="Julian A.T."/>
            <person name="Pombert J.-F."/>
        </authorList>
    </citation>
    <scope>NUCLEOTIDE SEQUENCE [LARGE SCALE GENOMIC DNA]</scope>
    <source>
        <strain evidence="2 3">ATCC 50451</strain>
    </source>
</reference>
<dbReference type="PANTHER" id="PTHR10953:SF102">
    <property type="entry name" value="ADENYLYLTRANSFERASE AND SULFURTRANSFERASE MOCS3"/>
    <property type="match status" value="1"/>
</dbReference>
<evidence type="ECO:0000259" key="1">
    <source>
        <dbReference type="PROSITE" id="PS50206"/>
    </source>
</evidence>
<dbReference type="InterPro" id="IPR035985">
    <property type="entry name" value="Ubiquitin-activating_enz"/>
</dbReference>
<gene>
    <name evidence="2" type="ORF">PFJ87_03g01390</name>
</gene>
<dbReference type="Pfam" id="PF00581">
    <property type="entry name" value="Rhodanese"/>
    <property type="match status" value="1"/>
</dbReference>
<dbReference type="Proteomes" id="UP001217963">
    <property type="component" value="Chromosome III"/>
</dbReference>
<dbReference type="PROSITE" id="PS50206">
    <property type="entry name" value="RHODANESE_3"/>
    <property type="match status" value="1"/>
</dbReference>
<dbReference type="PANTHER" id="PTHR10953">
    <property type="entry name" value="UBIQUITIN-ACTIVATING ENZYME E1"/>
    <property type="match status" value="1"/>
</dbReference>
<evidence type="ECO:0000313" key="3">
    <source>
        <dbReference type="Proteomes" id="UP001217963"/>
    </source>
</evidence>
<dbReference type="Gene3D" id="3.40.50.720">
    <property type="entry name" value="NAD(P)-binding Rossmann-like Domain"/>
    <property type="match status" value="1"/>
</dbReference>
<keyword evidence="3" id="KW-1185">Reference proteome</keyword>
<dbReference type="CDD" id="cd00757">
    <property type="entry name" value="ThiF_MoeB_HesA_family"/>
    <property type="match status" value="1"/>
</dbReference>
<dbReference type="Gene3D" id="3.40.250.10">
    <property type="entry name" value="Rhodanese-like domain"/>
    <property type="match status" value="1"/>
</dbReference>
<dbReference type="SUPFAM" id="SSF69572">
    <property type="entry name" value="Activating enzymes of the ubiquitin-like proteins"/>
    <property type="match status" value="1"/>
</dbReference>
<protein>
    <submittedName>
        <fullName evidence="2">Ubiquitin-like modifier-activating enzyme 5</fullName>
    </submittedName>
</protein>
<organism evidence="2 3">
    <name type="scientific">Encephalitozoon hellem</name>
    <name type="common">Microsporidian parasite</name>
    <dbReference type="NCBI Taxonomy" id="27973"/>
    <lineage>
        <taxon>Eukaryota</taxon>
        <taxon>Fungi</taxon>
        <taxon>Fungi incertae sedis</taxon>
        <taxon>Microsporidia</taxon>
        <taxon>Unikaryonidae</taxon>
        <taxon>Encephalitozoon</taxon>
    </lineage>
</organism>
<dbReference type="InterPro" id="IPR000594">
    <property type="entry name" value="ThiF_NAD_FAD-bd"/>
</dbReference>
<sequence length="378" mass="41333">MVFEHDLPEAAVERYSRQIIVPGIRVEGQKCLGNSGVLVVGCGGLGCPAIMYLVSCGIGRLGLVDFDKVEIHNLQRQVMYTEADVSQYKVAAALSFARRANSSIEIVGYNEFLSEENVERIISPYDVILDCTDSIHTRYLLSDYCKALSKNLICGSVLRWEGQLYKLTPSGPCYRCLFPEMKERTLTCEDAGVVGPICGVIGSLQALEAIRVITGDTRPKMVIYSGIGSDLVDSQLRGPKPDCSVCSKKLIHKNLSFPARRCVSTSNTEIDPDVATVDWKDILGNLESCLLIDIRSPIQYEMFRIKGSINIPLESLLENTGKIEAVGKKVGVVCKKGISSKKGVLILKANGVDAFSVNGGIDGLKSYLRKTEKSHISE</sequence>
<accession>A0ABY8CHE3</accession>
<feature type="domain" description="Rhodanese" evidence="1">
    <location>
        <begin position="285"/>
        <end position="373"/>
    </location>
</feature>
<dbReference type="SMART" id="SM00450">
    <property type="entry name" value="RHOD"/>
    <property type="match status" value="1"/>
</dbReference>
<proteinExistence type="predicted"/>
<name>A0ABY8CHE3_ENCHE</name>
<dbReference type="EMBL" id="CP119064">
    <property type="protein sequence ID" value="WEL38280.1"/>
    <property type="molecule type" value="Genomic_DNA"/>
</dbReference>